<dbReference type="PANTHER" id="PTHR23188:SF12">
    <property type="entry name" value="RNA POLYMERASE II-ASSOCIATED FACTOR 1 HOMOLOG"/>
    <property type="match status" value="1"/>
</dbReference>
<dbReference type="Pfam" id="PF03985">
    <property type="entry name" value="Paf1"/>
    <property type="match status" value="1"/>
</dbReference>
<dbReference type="InterPro" id="IPR007133">
    <property type="entry name" value="RNA_pol_II-assoc_Paf1"/>
</dbReference>
<dbReference type="GO" id="GO:0003682">
    <property type="term" value="F:chromatin binding"/>
    <property type="evidence" value="ECO:0007669"/>
    <property type="project" value="TreeGrafter"/>
</dbReference>
<dbReference type="GO" id="GO:0016593">
    <property type="term" value="C:Cdc73/Paf1 complex"/>
    <property type="evidence" value="ECO:0007669"/>
    <property type="project" value="InterPro"/>
</dbReference>
<comment type="similarity">
    <text evidence="2">Belongs to the PAF1 family.</text>
</comment>
<evidence type="ECO:0000256" key="1">
    <source>
        <dbReference type="ARBA" id="ARBA00004123"/>
    </source>
</evidence>
<accession>A0A183E736</accession>
<protein>
    <recommendedName>
        <fullName evidence="3">RNA polymerase II-associated factor 1 homolog</fullName>
    </recommendedName>
</protein>
<reference evidence="5" key="1">
    <citation type="submission" date="2016-06" db="UniProtKB">
        <authorList>
            <consortium name="WormBaseParasite"/>
        </authorList>
    </citation>
    <scope>IDENTIFICATION</scope>
</reference>
<dbReference type="WBParaSite" id="GPUH_0001679901-mRNA-1">
    <property type="protein sequence ID" value="GPUH_0001679901-mRNA-1"/>
    <property type="gene ID" value="GPUH_0001679901"/>
</dbReference>
<evidence type="ECO:0000313" key="5">
    <source>
        <dbReference type="WBParaSite" id="GPUH_0001679901-mRNA-1"/>
    </source>
</evidence>
<evidence type="ECO:0000256" key="2">
    <source>
        <dbReference type="ARBA" id="ARBA00007560"/>
    </source>
</evidence>
<keyword evidence="4" id="KW-0539">Nucleus</keyword>
<sequence>LTCPLVSLSRFTDYKLSSLEKNFKFDVFCEPDCGVHIDLIRPETYYVDRDAQNKHHPTDLELLEDEQTSQQNLRRSLQHCKMVPWMRKTEYISSEFTRFGVSAERQETKIGYSTKKKFLTEVLYRDRASQIAAINKTFVDVSQFFQ</sequence>
<organism evidence="5">
    <name type="scientific">Gongylonema pulchrum</name>
    <dbReference type="NCBI Taxonomy" id="637853"/>
    <lineage>
        <taxon>Eukaryota</taxon>
        <taxon>Metazoa</taxon>
        <taxon>Ecdysozoa</taxon>
        <taxon>Nematoda</taxon>
        <taxon>Chromadorea</taxon>
        <taxon>Rhabditida</taxon>
        <taxon>Spirurina</taxon>
        <taxon>Spiruromorpha</taxon>
        <taxon>Spiruroidea</taxon>
        <taxon>Gongylonematidae</taxon>
        <taxon>Gongylonema</taxon>
    </lineage>
</organism>
<dbReference type="AlphaFoldDB" id="A0A183E736"/>
<proteinExistence type="inferred from homology"/>
<evidence type="ECO:0000256" key="4">
    <source>
        <dbReference type="ARBA" id="ARBA00023242"/>
    </source>
</evidence>
<dbReference type="GO" id="GO:0000993">
    <property type="term" value="F:RNA polymerase II complex binding"/>
    <property type="evidence" value="ECO:0007669"/>
    <property type="project" value="TreeGrafter"/>
</dbReference>
<evidence type="ECO:0000256" key="3">
    <source>
        <dbReference type="ARBA" id="ARBA00020462"/>
    </source>
</evidence>
<name>A0A183E736_9BILA</name>
<dbReference type="GO" id="GO:0006368">
    <property type="term" value="P:transcription elongation by RNA polymerase II"/>
    <property type="evidence" value="ECO:0007669"/>
    <property type="project" value="InterPro"/>
</dbReference>
<dbReference type="PANTHER" id="PTHR23188">
    <property type="entry name" value="RNA POLYMERASE II-ASSOCIATED FACTOR 1 HOMOLOG"/>
    <property type="match status" value="1"/>
</dbReference>
<comment type="subcellular location">
    <subcellularLocation>
        <location evidence="1">Nucleus</location>
    </subcellularLocation>
</comment>